<dbReference type="STRING" id="688.A6E04_19890"/>
<protein>
    <submittedName>
        <fullName evidence="1">Phage tail protein</fullName>
    </submittedName>
</protein>
<comment type="caution">
    <text evidence="1">The sequence shown here is derived from an EMBL/GenBank/DDBJ whole genome shotgun (WGS) entry which is preliminary data.</text>
</comment>
<name>A0A1B9NTX7_ALILO</name>
<gene>
    <name evidence="1" type="ORF">A6E04_19890</name>
</gene>
<sequence length="116" mass="13362">MHKSLYRGFFIENKTGIPDGWKVLIKNKVLQGHLSAVKKSIDWWNETGSIIQPKEFGDMGEATLNEKKSKTQTEEYKGYALKNDTGEMKEWYCLYQGKLAKGSIKAIKTFLDKRVK</sequence>
<dbReference type="AlphaFoldDB" id="A0A1B9NTX7"/>
<dbReference type="RefSeq" id="WP_012551952.1">
    <property type="nucleotide sequence ID" value="NZ_CAWMPN010000031.1"/>
</dbReference>
<organism evidence="1 2">
    <name type="scientific">Aliivibrio logei</name>
    <name type="common">Vibrio logei</name>
    <dbReference type="NCBI Taxonomy" id="688"/>
    <lineage>
        <taxon>Bacteria</taxon>
        <taxon>Pseudomonadati</taxon>
        <taxon>Pseudomonadota</taxon>
        <taxon>Gammaproteobacteria</taxon>
        <taxon>Vibrionales</taxon>
        <taxon>Vibrionaceae</taxon>
        <taxon>Aliivibrio</taxon>
    </lineage>
</organism>
<evidence type="ECO:0000313" key="1">
    <source>
        <dbReference type="EMBL" id="OCH17116.1"/>
    </source>
</evidence>
<proteinExistence type="predicted"/>
<dbReference type="EMBL" id="MAJU01000031">
    <property type="protein sequence ID" value="OCH17116.1"/>
    <property type="molecule type" value="Genomic_DNA"/>
</dbReference>
<accession>A0A1B9NTX7</accession>
<dbReference type="Proteomes" id="UP000093523">
    <property type="component" value="Unassembled WGS sequence"/>
</dbReference>
<evidence type="ECO:0000313" key="2">
    <source>
        <dbReference type="Proteomes" id="UP000093523"/>
    </source>
</evidence>
<reference evidence="1 2" key="1">
    <citation type="submission" date="2016-06" db="EMBL/GenBank/DDBJ databases">
        <authorList>
            <person name="Kjaerup R.B."/>
            <person name="Dalgaard T.S."/>
            <person name="Juul-Madsen H.R."/>
        </authorList>
    </citation>
    <scope>NUCLEOTIDE SEQUENCE [LARGE SCALE GENOMIC DNA]</scope>
    <source>
        <strain evidence="1 2">1S159</strain>
    </source>
</reference>
<dbReference type="Pfam" id="PF11782">
    <property type="entry name" value="DUF3319"/>
    <property type="match status" value="1"/>
</dbReference>
<dbReference type="InterPro" id="IPR021753">
    <property type="entry name" value="DUF3319"/>
</dbReference>
<dbReference type="OrthoDB" id="5872855at2"/>